<evidence type="ECO:0000313" key="4">
    <source>
        <dbReference type="Proteomes" id="UP000261032"/>
    </source>
</evidence>
<keyword evidence="1" id="KW-0472">Membrane</keyword>
<organism evidence="3 4">
    <name type="scientific">Thomasclavelia ramosa</name>
    <dbReference type="NCBI Taxonomy" id="1547"/>
    <lineage>
        <taxon>Bacteria</taxon>
        <taxon>Bacillati</taxon>
        <taxon>Bacillota</taxon>
        <taxon>Erysipelotrichia</taxon>
        <taxon>Erysipelotrichales</taxon>
        <taxon>Coprobacillaceae</taxon>
        <taxon>Thomasclavelia</taxon>
    </lineage>
</organism>
<dbReference type="Pfam" id="PF01569">
    <property type="entry name" value="PAP2"/>
    <property type="match status" value="1"/>
</dbReference>
<feature type="transmembrane region" description="Helical" evidence="1">
    <location>
        <begin position="134"/>
        <end position="156"/>
    </location>
</feature>
<reference evidence="3 4" key="1">
    <citation type="submission" date="2018-08" db="EMBL/GenBank/DDBJ databases">
        <title>A genome reference for cultivated species of the human gut microbiota.</title>
        <authorList>
            <person name="Zou Y."/>
            <person name="Xue W."/>
            <person name="Luo G."/>
        </authorList>
    </citation>
    <scope>NUCLEOTIDE SEQUENCE [LARGE SCALE GENOMIC DNA]</scope>
    <source>
        <strain evidence="3 4">OM06-4</strain>
    </source>
</reference>
<feature type="domain" description="Phosphatidic acid phosphatase type 2/haloperoxidase" evidence="2">
    <location>
        <begin position="51"/>
        <end position="157"/>
    </location>
</feature>
<dbReference type="SMART" id="SM00014">
    <property type="entry name" value="acidPPc"/>
    <property type="match status" value="1"/>
</dbReference>
<feature type="transmembrane region" description="Helical" evidence="1">
    <location>
        <begin position="21"/>
        <end position="44"/>
    </location>
</feature>
<gene>
    <name evidence="3" type="ORF">DXB93_09115</name>
</gene>
<dbReference type="PANTHER" id="PTHR14969:SF13">
    <property type="entry name" value="AT30094P"/>
    <property type="match status" value="1"/>
</dbReference>
<dbReference type="EMBL" id="QUSL01000012">
    <property type="protein sequence ID" value="RGD85106.1"/>
    <property type="molecule type" value="Genomic_DNA"/>
</dbReference>
<proteinExistence type="predicted"/>
<dbReference type="InterPro" id="IPR000326">
    <property type="entry name" value="PAP2/HPO"/>
</dbReference>
<keyword evidence="1" id="KW-0812">Transmembrane</keyword>
<accession>A0A3E3ECW4</accession>
<protein>
    <submittedName>
        <fullName evidence="3">Phosphatase PAP2 family protein</fullName>
    </submittedName>
</protein>
<comment type="caution">
    <text evidence="3">The sequence shown here is derived from an EMBL/GenBank/DDBJ whole genome shotgun (WGS) entry which is preliminary data.</text>
</comment>
<sequence length="157" mass="17789">MEKFYQTMLSNIRKHPLPQKIIMGFTRYIPIITFIVYSILLVYLLYTQNTLLAKTLYKPLASFLIVTLLRKVINRKRPYEAMAIDPLIEHKQGESFPSRHTVSAFAIALACLQVNSLLGTIMLILAFVVSCSRILSGVHYISDVLSAVIIALIISFL</sequence>
<dbReference type="Proteomes" id="UP000261032">
    <property type="component" value="Unassembled WGS sequence"/>
</dbReference>
<dbReference type="SUPFAM" id="SSF48317">
    <property type="entry name" value="Acid phosphatase/Vanadium-dependent haloperoxidase"/>
    <property type="match status" value="1"/>
</dbReference>
<name>A0A3E3ECW4_9FIRM</name>
<dbReference type="InterPro" id="IPR036938">
    <property type="entry name" value="PAP2/HPO_sf"/>
</dbReference>
<dbReference type="PANTHER" id="PTHR14969">
    <property type="entry name" value="SPHINGOSINE-1-PHOSPHATE PHOSPHOHYDROLASE"/>
    <property type="match status" value="1"/>
</dbReference>
<evidence type="ECO:0000259" key="2">
    <source>
        <dbReference type="SMART" id="SM00014"/>
    </source>
</evidence>
<dbReference type="AlphaFoldDB" id="A0A3E3ECW4"/>
<dbReference type="Gene3D" id="1.20.144.10">
    <property type="entry name" value="Phosphatidic acid phosphatase type 2/haloperoxidase"/>
    <property type="match status" value="1"/>
</dbReference>
<evidence type="ECO:0000256" key="1">
    <source>
        <dbReference type="SAM" id="Phobius"/>
    </source>
</evidence>
<dbReference type="RefSeq" id="WP_117581408.1">
    <property type="nucleotide sequence ID" value="NZ_BAABXX010000001.1"/>
</dbReference>
<evidence type="ECO:0000313" key="3">
    <source>
        <dbReference type="EMBL" id="RGD85106.1"/>
    </source>
</evidence>
<keyword evidence="1" id="KW-1133">Transmembrane helix</keyword>
<feature type="transmembrane region" description="Helical" evidence="1">
    <location>
        <begin position="104"/>
        <end position="128"/>
    </location>
</feature>